<keyword evidence="3" id="KW-1185">Reference proteome</keyword>
<dbReference type="RefSeq" id="WP_161702739.1">
    <property type="nucleotide sequence ID" value="NZ_JAAAMU010000016.1"/>
</dbReference>
<gene>
    <name evidence="2" type="ORF">GT003_24150</name>
</gene>
<evidence type="ECO:0000313" key="2">
    <source>
        <dbReference type="EMBL" id="NBC72101.1"/>
    </source>
</evidence>
<evidence type="ECO:0000313" key="3">
    <source>
        <dbReference type="Proteomes" id="UP000558113"/>
    </source>
</evidence>
<feature type="chain" id="PRO_5030692543" description="Lipoprotein" evidence="1">
    <location>
        <begin position="27"/>
        <end position="168"/>
    </location>
</feature>
<evidence type="ECO:0008006" key="4">
    <source>
        <dbReference type="Google" id="ProtNLM"/>
    </source>
</evidence>
<comment type="caution">
    <text evidence="2">The sequence shown here is derived from an EMBL/GenBank/DDBJ whole genome shotgun (WGS) entry which is preliminary data.</text>
</comment>
<dbReference type="PROSITE" id="PS51257">
    <property type="entry name" value="PROKAR_LIPOPROTEIN"/>
    <property type="match status" value="1"/>
</dbReference>
<sequence>MRLRTSMLALVCAALAVFMLTGCSKSETPLTYMDQVESTDLSAEQGGAADLGISEQELVRQKGKPIRTLNDGGRSFIFMYSDYQYTSVDNEVVGYTLSPDSMTAKGLKLGAAKADVLRQYGDSFYTRGESGSSATIGYIDKTNTLALEFELKDGRVKNISVTLLKMYE</sequence>
<proteinExistence type="predicted"/>
<dbReference type="Proteomes" id="UP000558113">
    <property type="component" value="Unassembled WGS sequence"/>
</dbReference>
<reference evidence="2 3" key="1">
    <citation type="submission" date="2020-01" db="EMBL/GenBank/DDBJ databases">
        <title>Paenibacillus soybeanensis sp. nov. isolated from the nodules of soybean (Glycine max(L.) Merr).</title>
        <authorList>
            <person name="Wang H."/>
        </authorList>
    </citation>
    <scope>NUCLEOTIDE SEQUENCE [LARGE SCALE GENOMIC DNA]</scope>
    <source>
        <strain evidence="2 3">DSM 23054</strain>
    </source>
</reference>
<feature type="signal peptide" evidence="1">
    <location>
        <begin position="1"/>
        <end position="26"/>
    </location>
</feature>
<dbReference type="OrthoDB" id="1912519at2"/>
<accession>A0A7X4YT61</accession>
<dbReference type="AlphaFoldDB" id="A0A7X4YT61"/>
<evidence type="ECO:0000256" key="1">
    <source>
        <dbReference type="SAM" id="SignalP"/>
    </source>
</evidence>
<protein>
    <recommendedName>
        <fullName evidence="4">Lipoprotein</fullName>
    </recommendedName>
</protein>
<organism evidence="2 3">
    <name type="scientific">Paenibacillus sacheonensis</name>
    <dbReference type="NCBI Taxonomy" id="742054"/>
    <lineage>
        <taxon>Bacteria</taxon>
        <taxon>Bacillati</taxon>
        <taxon>Bacillota</taxon>
        <taxon>Bacilli</taxon>
        <taxon>Bacillales</taxon>
        <taxon>Paenibacillaceae</taxon>
        <taxon>Paenibacillus</taxon>
    </lineage>
</organism>
<name>A0A7X4YT61_9BACL</name>
<keyword evidence="1" id="KW-0732">Signal</keyword>
<dbReference type="EMBL" id="JAAAMU010000016">
    <property type="protein sequence ID" value="NBC72101.1"/>
    <property type="molecule type" value="Genomic_DNA"/>
</dbReference>